<evidence type="ECO:0000256" key="7">
    <source>
        <dbReference type="ARBA" id="ARBA00023157"/>
    </source>
</evidence>
<keyword evidence="6" id="KW-0027">Amidation</keyword>
<dbReference type="Pfam" id="PF00184">
    <property type="entry name" value="Hormone_5"/>
    <property type="match status" value="1"/>
</dbReference>
<keyword evidence="8" id="KW-0732">Signal</keyword>
<dbReference type="FunFam" id="2.60.9.10:FF:000001">
    <property type="entry name" value="oxytocin-neurophysin 1"/>
    <property type="match status" value="1"/>
</dbReference>
<dbReference type="PANTHER" id="PTHR11681:SF9">
    <property type="entry name" value="VASOPRESSIN-NEUROPHYSIN 2-COPEPTIN"/>
    <property type="match status" value="1"/>
</dbReference>
<comment type="similarity">
    <text evidence="2">Belongs to the vasopressin/oxytocin family.</text>
</comment>
<feature type="chain" id="PRO_5042205374" evidence="8">
    <location>
        <begin position="20"/>
        <end position="295"/>
    </location>
</feature>
<accession>A0AAD1WCS7</accession>
<dbReference type="InterPro" id="IPR022423">
    <property type="entry name" value="Neurohypophysial_hormone_CS"/>
</dbReference>
<evidence type="ECO:0000256" key="1">
    <source>
        <dbReference type="ARBA" id="ARBA00004613"/>
    </source>
</evidence>
<reference evidence="10" key="1">
    <citation type="submission" date="2022-03" db="EMBL/GenBank/DDBJ databases">
        <authorList>
            <person name="Alioto T."/>
            <person name="Alioto T."/>
            <person name="Gomez Garrido J."/>
        </authorList>
    </citation>
    <scope>NUCLEOTIDE SEQUENCE</scope>
</reference>
<evidence type="ECO:0000256" key="2">
    <source>
        <dbReference type="ARBA" id="ARBA00007369"/>
    </source>
</evidence>
<evidence type="ECO:0000256" key="8">
    <source>
        <dbReference type="SAM" id="SignalP"/>
    </source>
</evidence>
<dbReference type="InterPro" id="IPR055267">
    <property type="entry name" value="Aerolysin-like_C"/>
</dbReference>
<evidence type="ECO:0000313" key="11">
    <source>
        <dbReference type="Proteomes" id="UP001295444"/>
    </source>
</evidence>
<dbReference type="PANTHER" id="PTHR11681">
    <property type="entry name" value="NEUROPHYSIN"/>
    <property type="match status" value="1"/>
</dbReference>
<dbReference type="Proteomes" id="UP001295444">
    <property type="component" value="Chromosome 06"/>
</dbReference>
<evidence type="ECO:0000256" key="5">
    <source>
        <dbReference type="ARBA" id="ARBA00022685"/>
    </source>
</evidence>
<name>A0AAD1WCS7_PELCU</name>
<evidence type="ECO:0000256" key="4">
    <source>
        <dbReference type="ARBA" id="ARBA00022525"/>
    </source>
</evidence>
<keyword evidence="7" id="KW-1015">Disulfide bond</keyword>
<evidence type="ECO:0000256" key="3">
    <source>
        <dbReference type="ARBA" id="ARBA00009831"/>
    </source>
</evidence>
<sequence length="295" mass="32075">MSYRTLAACFFCLLALSSACYIQNCPIGGKRSVMDIMDIRKCIPCGPRNKGHCFGPNICCGEELGCYFGTSETLRCQEENYLPSPCESGRKPCGNNGGNCAASGICCNHESCTMDPACSIRISEFKQGEATNEEAVPNKDMLIVTCEKIGPGIKWSNPNLVCGTTKDVLLLKGLIFSKTETSSFTQEHGFTVEAGAEVTFTARIPFIGDMETSISINTSTTHTWSFSKTNETQICTSFSASTDVEVPGGKSIRMMASVTKAQMDVPYTAKICTFFGYETTIQGTWKRVTQEDYSG</sequence>
<dbReference type="Pfam" id="PF01117">
    <property type="entry name" value="Aerolysin"/>
    <property type="match status" value="1"/>
</dbReference>
<proteinExistence type="inferred from homology"/>
<dbReference type="GO" id="GO:0005185">
    <property type="term" value="F:neurohypophyseal hormone activity"/>
    <property type="evidence" value="ECO:0007669"/>
    <property type="project" value="InterPro"/>
</dbReference>
<gene>
    <name evidence="10" type="ORF">PECUL_23A037899</name>
</gene>
<evidence type="ECO:0000259" key="9">
    <source>
        <dbReference type="Pfam" id="PF01117"/>
    </source>
</evidence>
<dbReference type="SMART" id="SM00003">
    <property type="entry name" value="NH"/>
    <property type="match status" value="1"/>
</dbReference>
<dbReference type="Gene3D" id="2.170.15.10">
    <property type="entry name" value="Proaerolysin, chain A, domain 3"/>
    <property type="match status" value="1"/>
</dbReference>
<dbReference type="SUPFAM" id="SSF49606">
    <property type="entry name" value="Neurophysin II"/>
    <property type="match status" value="1"/>
</dbReference>
<keyword evidence="5" id="KW-0165">Cleavage on pair of basic residues</keyword>
<comment type="similarity">
    <text evidence="3">Belongs to the aerolysin family.</text>
</comment>
<protein>
    <submittedName>
        <fullName evidence="10">Mesotocin-neurophysin MT-like</fullName>
    </submittedName>
</protein>
<dbReference type="InterPro" id="IPR000981">
    <property type="entry name" value="Neurhyp_horm"/>
</dbReference>
<dbReference type="InterPro" id="IPR036387">
    <property type="entry name" value="Neurhyp_horm_dom_sf"/>
</dbReference>
<evidence type="ECO:0000313" key="10">
    <source>
        <dbReference type="EMBL" id="CAH2299427.1"/>
    </source>
</evidence>
<dbReference type="AlphaFoldDB" id="A0AAD1WCS7"/>
<keyword evidence="4" id="KW-0964">Secreted</keyword>
<dbReference type="GO" id="GO:0005615">
    <property type="term" value="C:extracellular space"/>
    <property type="evidence" value="ECO:0007669"/>
    <property type="project" value="TreeGrafter"/>
</dbReference>
<comment type="subcellular location">
    <subcellularLocation>
        <location evidence="1">Secreted</location>
    </subcellularLocation>
</comment>
<dbReference type="PROSITE" id="PS00264">
    <property type="entry name" value="NEUROHYPOPHYS_HORM"/>
    <property type="match status" value="1"/>
</dbReference>
<feature type="domain" description="Aerolysin-like C-terminal" evidence="9">
    <location>
        <begin position="176"/>
        <end position="280"/>
    </location>
</feature>
<keyword evidence="11" id="KW-1185">Reference proteome</keyword>
<dbReference type="EMBL" id="OW240917">
    <property type="protein sequence ID" value="CAH2299427.1"/>
    <property type="molecule type" value="Genomic_DNA"/>
</dbReference>
<dbReference type="Gene3D" id="2.60.9.10">
    <property type="entry name" value="Neurohypophysial hormone domain"/>
    <property type="match status" value="1"/>
</dbReference>
<dbReference type="GO" id="GO:0030141">
    <property type="term" value="C:secretory granule"/>
    <property type="evidence" value="ECO:0007669"/>
    <property type="project" value="TreeGrafter"/>
</dbReference>
<dbReference type="PRINTS" id="PR00831">
    <property type="entry name" value="NEUROPHYSIN"/>
</dbReference>
<dbReference type="PROSITE" id="PS51257">
    <property type="entry name" value="PROKAR_LIPOPROTEIN"/>
    <property type="match status" value="1"/>
</dbReference>
<dbReference type="SUPFAM" id="SSF56973">
    <property type="entry name" value="Aerolisin/ETX pore-forming domain"/>
    <property type="match status" value="1"/>
</dbReference>
<feature type="signal peptide" evidence="8">
    <location>
        <begin position="1"/>
        <end position="19"/>
    </location>
</feature>
<organism evidence="10 11">
    <name type="scientific">Pelobates cultripes</name>
    <name type="common">Western spadefoot toad</name>
    <dbReference type="NCBI Taxonomy" id="61616"/>
    <lineage>
        <taxon>Eukaryota</taxon>
        <taxon>Metazoa</taxon>
        <taxon>Chordata</taxon>
        <taxon>Craniata</taxon>
        <taxon>Vertebrata</taxon>
        <taxon>Euteleostomi</taxon>
        <taxon>Amphibia</taxon>
        <taxon>Batrachia</taxon>
        <taxon>Anura</taxon>
        <taxon>Pelobatoidea</taxon>
        <taxon>Pelobatidae</taxon>
        <taxon>Pelobates</taxon>
    </lineage>
</organism>
<evidence type="ECO:0000256" key="6">
    <source>
        <dbReference type="ARBA" id="ARBA00022815"/>
    </source>
</evidence>